<comment type="caution">
    <text evidence="1">The sequence shown here is derived from an EMBL/GenBank/DDBJ whole genome shotgun (WGS) entry which is preliminary data.</text>
</comment>
<keyword evidence="2" id="KW-1185">Reference proteome</keyword>
<evidence type="ECO:0000313" key="2">
    <source>
        <dbReference type="Proteomes" id="UP001239111"/>
    </source>
</evidence>
<name>A0ACC2N0Z6_9HYME</name>
<organism evidence="1 2">
    <name type="scientific">Eretmocerus hayati</name>
    <dbReference type="NCBI Taxonomy" id="131215"/>
    <lineage>
        <taxon>Eukaryota</taxon>
        <taxon>Metazoa</taxon>
        <taxon>Ecdysozoa</taxon>
        <taxon>Arthropoda</taxon>
        <taxon>Hexapoda</taxon>
        <taxon>Insecta</taxon>
        <taxon>Pterygota</taxon>
        <taxon>Neoptera</taxon>
        <taxon>Endopterygota</taxon>
        <taxon>Hymenoptera</taxon>
        <taxon>Apocrita</taxon>
        <taxon>Proctotrupomorpha</taxon>
        <taxon>Chalcidoidea</taxon>
        <taxon>Aphelinidae</taxon>
        <taxon>Aphelininae</taxon>
        <taxon>Eretmocerus</taxon>
    </lineage>
</organism>
<dbReference type="EMBL" id="CM056744">
    <property type="protein sequence ID" value="KAJ8664413.1"/>
    <property type="molecule type" value="Genomic_DNA"/>
</dbReference>
<dbReference type="Proteomes" id="UP001239111">
    <property type="component" value="Chromosome 4"/>
</dbReference>
<sequence>MLSLFIFVLATNFALNGGHPTTQDPCDNYHNLRHQIQSIVVKIDKSWNVIQNDLKQANCSPADLEQWRYYVGMLQGNYTELSKKNRELTVEVQKTPQNCAEAQSIIQNAGIEVPLEKLRRLRSKISESLGVFYAELTTSDKGETYINDAIKSFKTEYSKLRIEVKDLIQEIRSLIKKKRD</sequence>
<protein>
    <submittedName>
        <fullName evidence="1">Uncharacterized protein</fullName>
    </submittedName>
</protein>
<gene>
    <name evidence="1" type="ORF">QAD02_006075</name>
</gene>
<reference evidence="1" key="1">
    <citation type="submission" date="2023-04" db="EMBL/GenBank/DDBJ databases">
        <title>A chromosome-level genome assembly of the parasitoid wasp Eretmocerus hayati.</title>
        <authorList>
            <person name="Zhong Y."/>
            <person name="Liu S."/>
            <person name="Liu Y."/>
        </authorList>
    </citation>
    <scope>NUCLEOTIDE SEQUENCE</scope>
    <source>
        <strain evidence="1">ZJU_SS_LIU_2023</strain>
    </source>
</reference>
<accession>A0ACC2N0Z6</accession>
<proteinExistence type="predicted"/>
<evidence type="ECO:0000313" key="1">
    <source>
        <dbReference type="EMBL" id="KAJ8664413.1"/>
    </source>
</evidence>